<dbReference type="EMBL" id="KN824297">
    <property type="protein sequence ID" value="KIM27632.1"/>
    <property type="molecule type" value="Genomic_DNA"/>
</dbReference>
<dbReference type="AlphaFoldDB" id="A0A0C2XEU1"/>
<protein>
    <submittedName>
        <fullName evidence="1">Uncharacterized protein</fullName>
    </submittedName>
</protein>
<evidence type="ECO:0000313" key="1">
    <source>
        <dbReference type="EMBL" id="KIM27632.1"/>
    </source>
</evidence>
<reference evidence="1 2" key="1">
    <citation type="submission" date="2014-04" db="EMBL/GenBank/DDBJ databases">
        <authorList>
            <consortium name="DOE Joint Genome Institute"/>
            <person name="Kuo A."/>
            <person name="Zuccaro A."/>
            <person name="Kohler A."/>
            <person name="Nagy L.G."/>
            <person name="Floudas D."/>
            <person name="Copeland A."/>
            <person name="Barry K.W."/>
            <person name="Cichocki N."/>
            <person name="Veneault-Fourrey C."/>
            <person name="LaButti K."/>
            <person name="Lindquist E.A."/>
            <person name="Lipzen A."/>
            <person name="Lundell T."/>
            <person name="Morin E."/>
            <person name="Murat C."/>
            <person name="Sun H."/>
            <person name="Tunlid A."/>
            <person name="Henrissat B."/>
            <person name="Grigoriev I.V."/>
            <person name="Hibbett D.S."/>
            <person name="Martin F."/>
            <person name="Nordberg H.P."/>
            <person name="Cantor M.N."/>
            <person name="Hua S.X."/>
        </authorList>
    </citation>
    <scope>NUCLEOTIDE SEQUENCE [LARGE SCALE GENOMIC DNA]</scope>
    <source>
        <strain evidence="1 2">MAFF 305830</strain>
    </source>
</reference>
<dbReference type="Proteomes" id="UP000054097">
    <property type="component" value="Unassembled WGS sequence"/>
</dbReference>
<reference evidence="2" key="2">
    <citation type="submission" date="2015-01" db="EMBL/GenBank/DDBJ databases">
        <title>Evolutionary Origins and Diversification of the Mycorrhizal Mutualists.</title>
        <authorList>
            <consortium name="DOE Joint Genome Institute"/>
            <consortium name="Mycorrhizal Genomics Consortium"/>
            <person name="Kohler A."/>
            <person name="Kuo A."/>
            <person name="Nagy L.G."/>
            <person name="Floudas D."/>
            <person name="Copeland A."/>
            <person name="Barry K.W."/>
            <person name="Cichocki N."/>
            <person name="Veneault-Fourrey C."/>
            <person name="LaButti K."/>
            <person name="Lindquist E.A."/>
            <person name="Lipzen A."/>
            <person name="Lundell T."/>
            <person name="Morin E."/>
            <person name="Murat C."/>
            <person name="Riley R."/>
            <person name="Ohm R."/>
            <person name="Sun H."/>
            <person name="Tunlid A."/>
            <person name="Henrissat B."/>
            <person name="Grigoriev I.V."/>
            <person name="Hibbett D.S."/>
            <person name="Martin F."/>
        </authorList>
    </citation>
    <scope>NUCLEOTIDE SEQUENCE [LARGE SCALE GENOMIC DNA]</scope>
    <source>
        <strain evidence="2">MAFF 305830</strain>
    </source>
</reference>
<evidence type="ECO:0000313" key="2">
    <source>
        <dbReference type="Proteomes" id="UP000054097"/>
    </source>
</evidence>
<organism evidence="1 2">
    <name type="scientific">Serendipita vermifera MAFF 305830</name>
    <dbReference type="NCBI Taxonomy" id="933852"/>
    <lineage>
        <taxon>Eukaryota</taxon>
        <taxon>Fungi</taxon>
        <taxon>Dikarya</taxon>
        <taxon>Basidiomycota</taxon>
        <taxon>Agaricomycotina</taxon>
        <taxon>Agaricomycetes</taxon>
        <taxon>Sebacinales</taxon>
        <taxon>Serendipitaceae</taxon>
        <taxon>Serendipita</taxon>
    </lineage>
</organism>
<name>A0A0C2XEU1_SERVB</name>
<sequence>MDGTIVVSNSPNRVSRRSARGVSFDDVVLGVTAAFKAINAIHLHLIDKPVALKSWEAIALVSGIPNTRPIYKRSTHALIPPNS</sequence>
<proteinExistence type="predicted"/>
<keyword evidence="2" id="KW-1185">Reference proteome</keyword>
<gene>
    <name evidence="1" type="ORF">M408DRAFT_24296</name>
</gene>
<dbReference type="HOGENOM" id="CLU_2544027_0_0_1"/>
<accession>A0A0C2XEU1</accession>